<keyword evidence="2" id="KW-1185">Reference proteome</keyword>
<proteinExistence type="predicted"/>
<evidence type="ECO:0000313" key="2">
    <source>
        <dbReference type="Proteomes" id="UP000593565"/>
    </source>
</evidence>
<reference evidence="1 2" key="1">
    <citation type="submission" date="2020-02" db="EMBL/GenBank/DDBJ databases">
        <title>A chromosome-scale genome assembly of the black bullhead catfish (Ameiurus melas).</title>
        <authorList>
            <person name="Wen M."/>
            <person name="Zham M."/>
            <person name="Cabau C."/>
            <person name="Klopp C."/>
            <person name="Donnadieu C."/>
            <person name="Roques C."/>
            <person name="Bouchez O."/>
            <person name="Lampietro C."/>
            <person name="Jouanno E."/>
            <person name="Herpin A."/>
            <person name="Louis A."/>
            <person name="Berthelot C."/>
            <person name="Parey E."/>
            <person name="Roest-Crollius H."/>
            <person name="Braasch I."/>
            <person name="Postlethwait J."/>
            <person name="Robinson-Rechavi M."/>
            <person name="Echchiki A."/>
            <person name="Begum T."/>
            <person name="Montfort J."/>
            <person name="Schartl M."/>
            <person name="Bobe J."/>
            <person name="Guiguen Y."/>
        </authorList>
    </citation>
    <scope>NUCLEOTIDE SEQUENCE [LARGE SCALE GENOMIC DNA]</scope>
    <source>
        <strain evidence="1">M_S1</strain>
        <tissue evidence="1">Blood</tissue>
    </source>
</reference>
<organism evidence="1 2">
    <name type="scientific">Ameiurus melas</name>
    <name type="common">Black bullhead</name>
    <name type="synonym">Silurus melas</name>
    <dbReference type="NCBI Taxonomy" id="219545"/>
    <lineage>
        <taxon>Eukaryota</taxon>
        <taxon>Metazoa</taxon>
        <taxon>Chordata</taxon>
        <taxon>Craniata</taxon>
        <taxon>Vertebrata</taxon>
        <taxon>Euteleostomi</taxon>
        <taxon>Actinopterygii</taxon>
        <taxon>Neopterygii</taxon>
        <taxon>Teleostei</taxon>
        <taxon>Ostariophysi</taxon>
        <taxon>Siluriformes</taxon>
        <taxon>Ictaluridae</taxon>
        <taxon>Ameiurus</taxon>
    </lineage>
</organism>
<accession>A0A7J6B585</accession>
<dbReference type="Proteomes" id="UP000593565">
    <property type="component" value="Unassembled WGS sequence"/>
</dbReference>
<comment type="caution">
    <text evidence="1">The sequence shown here is derived from an EMBL/GenBank/DDBJ whole genome shotgun (WGS) entry which is preliminary data.</text>
</comment>
<name>A0A7J6B585_AMEME</name>
<evidence type="ECO:0000313" key="1">
    <source>
        <dbReference type="EMBL" id="KAF4090242.1"/>
    </source>
</evidence>
<protein>
    <submittedName>
        <fullName evidence="1">Uncharacterized protein</fullName>
    </submittedName>
</protein>
<gene>
    <name evidence="1" type="ORF">AMELA_G00049520</name>
</gene>
<dbReference type="AlphaFoldDB" id="A0A7J6B585"/>
<dbReference type="EMBL" id="JAAGNN010000004">
    <property type="protein sequence ID" value="KAF4090242.1"/>
    <property type="molecule type" value="Genomic_DNA"/>
</dbReference>
<sequence length="102" mass="10804">MTCQSSAWQCSNPSQGNGLVLSGTTVFRRLVQKCSTSGRGLPSASVCIIMPSSSAPTAIALRCVFPSHDAPRLISQLKLSLRGASIVRRMAGDDALVRYVHA</sequence>